<evidence type="ECO:0000313" key="4">
    <source>
        <dbReference type="EnsemblMetazoa" id="XP_038046256.1"/>
    </source>
</evidence>
<dbReference type="GO" id="GO:0008073">
    <property type="term" value="F:ornithine decarboxylase inhibitor activity"/>
    <property type="evidence" value="ECO:0007669"/>
    <property type="project" value="InterPro"/>
</dbReference>
<keyword evidence="3" id="KW-0688">Ribosomal frameshifting</keyword>
<dbReference type="OMA" id="IRTFKFM"/>
<dbReference type="SUPFAM" id="SSF55729">
    <property type="entry name" value="Acyl-CoA N-acyltransferases (Nat)"/>
    <property type="match status" value="1"/>
</dbReference>
<dbReference type="GO" id="GO:0075523">
    <property type="term" value="P:viral translational frameshifting"/>
    <property type="evidence" value="ECO:0007669"/>
    <property type="project" value="UniProtKB-KW"/>
</dbReference>
<dbReference type="InterPro" id="IPR002993">
    <property type="entry name" value="ODC_AZ"/>
</dbReference>
<evidence type="ECO:0000256" key="1">
    <source>
        <dbReference type="ARBA" id="ARBA00008796"/>
    </source>
</evidence>
<dbReference type="InterPro" id="IPR038581">
    <property type="entry name" value="ODC_AZ_sf"/>
</dbReference>
<proteinExistence type="inferred from homology"/>
<dbReference type="RefSeq" id="XP_038046256.1">
    <property type="nucleotide sequence ID" value="XM_038190328.1"/>
</dbReference>
<dbReference type="InterPro" id="IPR016181">
    <property type="entry name" value="Acyl_CoA_acyltransferase"/>
</dbReference>
<evidence type="ECO:0000256" key="3">
    <source>
        <dbReference type="ARBA" id="ARBA00022758"/>
    </source>
</evidence>
<dbReference type="GO" id="GO:0045732">
    <property type="term" value="P:positive regulation of protein catabolic process"/>
    <property type="evidence" value="ECO:0007669"/>
    <property type="project" value="TreeGrafter"/>
</dbReference>
<comment type="similarity">
    <text evidence="1">Belongs to the ODC antizyme family.</text>
</comment>
<dbReference type="GeneID" id="119720593"/>
<dbReference type="PANTHER" id="PTHR10279">
    <property type="entry name" value="ORNITHINE DECARBOXYLASE ANTIZYME"/>
    <property type="match status" value="1"/>
</dbReference>
<keyword evidence="5" id="KW-1185">Reference proteome</keyword>
<dbReference type="GO" id="GO:0005634">
    <property type="term" value="C:nucleus"/>
    <property type="evidence" value="ECO:0007669"/>
    <property type="project" value="TreeGrafter"/>
</dbReference>
<dbReference type="Gene3D" id="3.40.630.60">
    <property type="match status" value="1"/>
</dbReference>
<dbReference type="EnsemblMetazoa" id="XM_038190328.1">
    <property type="protein sequence ID" value="XP_038046256.1"/>
    <property type="gene ID" value="LOC119720593"/>
</dbReference>
<sequence>MKKRRRKKSGQCHCQCLDSAAVNSPPMSPPCWSPASITYFSLAENLSGIPDVPTGSGQEFVLEDINEEIDTDGVFASFLKADDTETGVGGRGDKKFLRFVHPLTDNRKLVWETALWNNRLYIQVPTDLAKQGSRDSLVALLDAAEEHLGCTQVIICLPRDIVDRAQLIRTFKFMGFELVPPGHPELPGSPDFLFMAYDI</sequence>
<protein>
    <recommendedName>
        <fullName evidence="2">Ornithine decarboxylase antizyme</fullName>
    </recommendedName>
</protein>
<dbReference type="Proteomes" id="UP000887568">
    <property type="component" value="Unplaced"/>
</dbReference>
<accession>A0A913Z5H2</accession>
<dbReference type="OrthoDB" id="5959761at2759"/>
<reference evidence="4" key="1">
    <citation type="submission" date="2022-11" db="UniProtKB">
        <authorList>
            <consortium name="EnsemblMetazoa"/>
        </authorList>
    </citation>
    <scope>IDENTIFICATION</scope>
</reference>
<dbReference type="GO" id="GO:0005737">
    <property type="term" value="C:cytoplasm"/>
    <property type="evidence" value="ECO:0007669"/>
    <property type="project" value="TreeGrafter"/>
</dbReference>
<dbReference type="PANTHER" id="PTHR10279:SF10">
    <property type="entry name" value="ORNITHINE DECARBOXYLASE ANTIZYME"/>
    <property type="match status" value="1"/>
</dbReference>
<dbReference type="Pfam" id="PF02100">
    <property type="entry name" value="ODC_AZ"/>
    <property type="match status" value="1"/>
</dbReference>
<name>A0A913Z5H2_PATMI</name>
<evidence type="ECO:0000256" key="2">
    <source>
        <dbReference type="ARBA" id="ARBA00017712"/>
    </source>
</evidence>
<evidence type="ECO:0000313" key="5">
    <source>
        <dbReference type="Proteomes" id="UP000887568"/>
    </source>
</evidence>
<dbReference type="AlphaFoldDB" id="A0A913Z5H2"/>
<organism evidence="4 5">
    <name type="scientific">Patiria miniata</name>
    <name type="common">Bat star</name>
    <name type="synonym">Asterina miniata</name>
    <dbReference type="NCBI Taxonomy" id="46514"/>
    <lineage>
        <taxon>Eukaryota</taxon>
        <taxon>Metazoa</taxon>
        <taxon>Echinodermata</taxon>
        <taxon>Eleutherozoa</taxon>
        <taxon>Asterozoa</taxon>
        <taxon>Asteroidea</taxon>
        <taxon>Valvatacea</taxon>
        <taxon>Valvatida</taxon>
        <taxon>Asterinidae</taxon>
        <taxon>Patiria</taxon>
    </lineage>
</organism>